<sequence length="1134" mass="127659">MFKTIPKSTTYQIRGNLKKMYSSELEPQLKESSFGSSPEKKTRRSIYDVIRKGVKDNECPIGKLSQLHPELIFQQKGKHGHVFEMTVVIEENGIKKQFLGRGPTINSAKKYAAQKALLEITEQNISFNPNDENKEVDDILKLSSLHPELTFVEVKPFGALHAMKVVFKENGSDISFTGRGITKHLAKKNAAKNALLHVGENQKIESVFTHNQSNQCYQESEDCPLKRLQIIHPETTFKEEERFGPFYSVVATMSINGKETSVNGKGVSVDAAKRVAAVNALALIIPQNSKTIQNRISAPLQVLQNKSTPLLQKNTIPHKELPKSNSQPSYSHERQKNTSQRSENIVESEVEIFAIPLDEMENQHPIPILEKLHPELRFEDGPKKDNMYCVVAIIWKAGIEKHFEGFGESRKLAKWNAARKMLSVIKATEEIDEQYPISKLTKLHPELTFELQPGVGQSFIAKAFINVDEKQREYKAIGPTKKIAKENASVEALTDLKLRREQNKRYPEKYKIITKPLEDSLNTNNNTESCSIAILDEMWKVQDDQSQAGNDLESFKKKKKVQGLMIVNKNPISILNELKPGLIYNIKEQAGPPHAPIFKVSVILNGKEYEGVGKSKKLAKSKAAANALKSFVQFPKADEFNGFQADTKTDFSSDVKGKTLNEEKSAQVAPCKGATMLMNELYPNAKYIFEENSKETSNRFKAIIQISGEEFVGMGSNKKRAKNAAAMVALTKLLAEKPNYSKMIQPLRNSTASLEQQAFADRVGRMVNEKFRDLMRYDTIHLKRKVLAGMVMTRDEAMNDMIVICVATGTKCINGENISASGTALNDMHAEIVSRRCLINFLYDQLRLQFTKGEEHNSVFEPRPDNTGFRLRRHIKFHLYISTAPCGDARIFSPNDVESVDRHSARSSRGRLRTKIESGEGTIPIKGNDIQTWDGILQGERLLTMSCSDKIARWNVLGLQGTLLSCFVDPIYLSSIVLGSLLNEGHMQRAIFGRLENTLQGLPPPYHLNRPYMCPTASAETRVAQRAPNFSVNWVIGYDRPEIINTVTGKPEVGVSRLCKRNFSKRFLDVCYRVTSIGNVDVPIPKIYADAKLAATPYNQAKEQLFRAFSKANLGSWIKKPLEQDQFQIEDDIF</sequence>
<dbReference type="STRING" id="224129.A0A1W4XH12"/>
<dbReference type="InterPro" id="IPR002466">
    <property type="entry name" value="A_deamin"/>
</dbReference>
<dbReference type="GeneID" id="108741689"/>
<dbReference type="PROSITE" id="PS50141">
    <property type="entry name" value="A_DEAMIN_EDITASE"/>
    <property type="match status" value="1"/>
</dbReference>
<dbReference type="OrthoDB" id="10268011at2759"/>
<dbReference type="GO" id="GO:0006396">
    <property type="term" value="P:RNA processing"/>
    <property type="evidence" value="ECO:0007669"/>
    <property type="project" value="InterPro"/>
</dbReference>
<keyword evidence="1" id="KW-0694">RNA-binding</keyword>
<dbReference type="Pfam" id="PF02137">
    <property type="entry name" value="A_deamin"/>
    <property type="match status" value="1"/>
</dbReference>
<evidence type="ECO:0000256" key="1">
    <source>
        <dbReference type="PROSITE-ProRule" id="PRU00266"/>
    </source>
</evidence>
<dbReference type="GO" id="GO:0003726">
    <property type="term" value="F:double-stranded RNA adenosine deaminase activity"/>
    <property type="evidence" value="ECO:0007669"/>
    <property type="project" value="TreeGrafter"/>
</dbReference>
<feature type="domain" description="A to I editase" evidence="4">
    <location>
        <begin position="805"/>
        <end position="1127"/>
    </location>
</feature>
<reference evidence="6 7" key="1">
    <citation type="submission" date="2025-04" db="UniProtKB">
        <authorList>
            <consortium name="RefSeq"/>
        </authorList>
    </citation>
    <scope>IDENTIFICATION</scope>
    <source>
        <tissue evidence="6 7">Entire body</tissue>
    </source>
</reference>
<dbReference type="PANTHER" id="PTHR10910">
    <property type="entry name" value="EUKARYOTE SPECIFIC DSRNA BINDING PROTEIN"/>
    <property type="match status" value="1"/>
</dbReference>
<feature type="domain" description="DRBM" evidence="3">
    <location>
        <begin position="690"/>
        <end position="735"/>
    </location>
</feature>
<organism evidence="5 6">
    <name type="scientific">Agrilus planipennis</name>
    <name type="common">Emerald ash borer</name>
    <name type="synonym">Agrilus marcopoli</name>
    <dbReference type="NCBI Taxonomy" id="224129"/>
    <lineage>
        <taxon>Eukaryota</taxon>
        <taxon>Metazoa</taxon>
        <taxon>Ecdysozoa</taxon>
        <taxon>Arthropoda</taxon>
        <taxon>Hexapoda</taxon>
        <taxon>Insecta</taxon>
        <taxon>Pterygota</taxon>
        <taxon>Neoptera</taxon>
        <taxon>Endopterygota</taxon>
        <taxon>Coleoptera</taxon>
        <taxon>Polyphaga</taxon>
        <taxon>Elateriformia</taxon>
        <taxon>Buprestoidea</taxon>
        <taxon>Buprestidae</taxon>
        <taxon>Agrilinae</taxon>
        <taxon>Agrilus</taxon>
    </lineage>
</organism>
<dbReference type="GO" id="GO:0005737">
    <property type="term" value="C:cytoplasm"/>
    <property type="evidence" value="ECO:0007669"/>
    <property type="project" value="TreeGrafter"/>
</dbReference>
<dbReference type="GO" id="GO:0008251">
    <property type="term" value="F:tRNA-specific adenosine deaminase activity"/>
    <property type="evidence" value="ECO:0007669"/>
    <property type="project" value="TreeGrafter"/>
</dbReference>
<proteinExistence type="predicted"/>
<dbReference type="PROSITE" id="PS50137">
    <property type="entry name" value="DS_RBD"/>
    <property type="match status" value="3"/>
</dbReference>
<evidence type="ECO:0000259" key="3">
    <source>
        <dbReference type="PROSITE" id="PS50137"/>
    </source>
</evidence>
<dbReference type="CTD" id="103"/>
<dbReference type="SMART" id="SM00358">
    <property type="entry name" value="DSRM"/>
    <property type="match status" value="6"/>
</dbReference>
<dbReference type="Proteomes" id="UP000192223">
    <property type="component" value="Unplaced"/>
</dbReference>
<feature type="domain" description="DRBM" evidence="3">
    <location>
        <begin position="584"/>
        <end position="633"/>
    </location>
</feature>
<dbReference type="RefSeq" id="XP_025831158.1">
    <property type="nucleotide sequence ID" value="XM_025975373.1"/>
</dbReference>
<feature type="domain" description="DRBM" evidence="3">
    <location>
        <begin position="416"/>
        <end position="498"/>
    </location>
</feature>
<dbReference type="Pfam" id="PF00035">
    <property type="entry name" value="dsrm"/>
    <property type="match status" value="2"/>
</dbReference>
<dbReference type="CDD" id="cd00048">
    <property type="entry name" value="DSRM_SF"/>
    <property type="match status" value="2"/>
</dbReference>
<evidence type="ECO:0000313" key="5">
    <source>
        <dbReference type="Proteomes" id="UP000192223"/>
    </source>
</evidence>
<name>A0A1W4XH12_AGRPL</name>
<evidence type="ECO:0000313" key="6">
    <source>
        <dbReference type="RefSeq" id="XP_018332077.1"/>
    </source>
</evidence>
<accession>A0A1W4XH12</accession>
<evidence type="ECO:0000313" key="7">
    <source>
        <dbReference type="RefSeq" id="XP_025831158.1"/>
    </source>
</evidence>
<evidence type="ECO:0000259" key="4">
    <source>
        <dbReference type="PROSITE" id="PS50141"/>
    </source>
</evidence>
<protein>
    <submittedName>
        <fullName evidence="6">Double-stranded RNA-specific editase Adar isoform X1</fullName>
    </submittedName>
    <submittedName>
        <fullName evidence="7">Double-stranded RNA-specific editase Adar isoform X2</fullName>
    </submittedName>
    <submittedName>
        <fullName evidence="8">Double-stranded RNA-specific editase Adar isoform X3</fullName>
    </submittedName>
</protein>
<dbReference type="PANTHER" id="PTHR10910:SF62">
    <property type="entry name" value="AT07585P-RELATED"/>
    <property type="match status" value="1"/>
</dbReference>
<dbReference type="GO" id="GO:0005730">
    <property type="term" value="C:nucleolus"/>
    <property type="evidence" value="ECO:0007669"/>
    <property type="project" value="TreeGrafter"/>
</dbReference>
<dbReference type="RefSeq" id="XP_018332077.1">
    <property type="nucleotide sequence ID" value="XM_018476575.1"/>
</dbReference>
<dbReference type="SUPFAM" id="SSF54768">
    <property type="entry name" value="dsRNA-binding domain-like"/>
    <property type="match status" value="4"/>
</dbReference>
<dbReference type="InterPro" id="IPR014720">
    <property type="entry name" value="dsRBD_dom"/>
</dbReference>
<dbReference type="Gene3D" id="3.30.160.20">
    <property type="match status" value="5"/>
</dbReference>
<dbReference type="KEGG" id="apln:108741689"/>
<dbReference type="GO" id="GO:0006382">
    <property type="term" value="P:adenosine to inosine editing"/>
    <property type="evidence" value="ECO:0007669"/>
    <property type="project" value="TreeGrafter"/>
</dbReference>
<gene>
    <name evidence="6 7 8" type="primary">LOC108741689</name>
</gene>
<dbReference type="AlphaFoldDB" id="A0A1W4XH12"/>
<dbReference type="GO" id="GO:0003725">
    <property type="term" value="F:double-stranded RNA binding"/>
    <property type="evidence" value="ECO:0007669"/>
    <property type="project" value="TreeGrafter"/>
</dbReference>
<feature type="region of interest" description="Disordered" evidence="2">
    <location>
        <begin position="314"/>
        <end position="344"/>
    </location>
</feature>
<dbReference type="GO" id="GO:0010468">
    <property type="term" value="P:regulation of gene expression"/>
    <property type="evidence" value="ECO:0007669"/>
    <property type="project" value="UniProtKB-ARBA"/>
</dbReference>
<dbReference type="RefSeq" id="XP_025831159.1">
    <property type="nucleotide sequence ID" value="XM_025975374.1"/>
</dbReference>
<evidence type="ECO:0000313" key="8">
    <source>
        <dbReference type="RefSeq" id="XP_025831159.1"/>
    </source>
</evidence>
<dbReference type="SMART" id="SM00552">
    <property type="entry name" value="ADEAMc"/>
    <property type="match status" value="1"/>
</dbReference>
<keyword evidence="5" id="KW-1185">Reference proteome</keyword>
<evidence type="ECO:0000256" key="2">
    <source>
        <dbReference type="SAM" id="MobiDB-lite"/>
    </source>
</evidence>